<keyword evidence="4" id="KW-1185">Reference proteome</keyword>
<dbReference type="InterPro" id="IPR013761">
    <property type="entry name" value="SAM/pointed_sf"/>
</dbReference>
<dbReference type="AlphaFoldDB" id="A0A9W6U0Y7"/>
<dbReference type="PANTHER" id="PTHR28634">
    <property type="entry name" value="ZINC FINGER B-BOX DOMAIN-CONTAINING PROTEIN 1"/>
    <property type="match status" value="1"/>
</dbReference>
<evidence type="ECO:0000313" key="3">
    <source>
        <dbReference type="EMBL" id="GMF23344.1"/>
    </source>
</evidence>
<feature type="region of interest" description="Disordered" evidence="1">
    <location>
        <begin position="49"/>
        <end position="112"/>
    </location>
</feature>
<dbReference type="SMART" id="SM00454">
    <property type="entry name" value="SAM"/>
    <property type="match status" value="1"/>
</dbReference>
<dbReference type="Gene3D" id="1.10.150.50">
    <property type="entry name" value="Transcription Factor, Ets-1"/>
    <property type="match status" value="1"/>
</dbReference>
<comment type="caution">
    <text evidence="3">The sequence shown here is derived from an EMBL/GenBank/DDBJ whole genome shotgun (WGS) entry which is preliminary data.</text>
</comment>
<dbReference type="CDD" id="cd09487">
    <property type="entry name" value="SAM_superfamily"/>
    <property type="match status" value="1"/>
</dbReference>
<dbReference type="InterPro" id="IPR001660">
    <property type="entry name" value="SAM"/>
</dbReference>
<feature type="region of interest" description="Disordered" evidence="1">
    <location>
        <begin position="1"/>
        <end position="29"/>
    </location>
</feature>
<dbReference type="Pfam" id="PF00536">
    <property type="entry name" value="SAM_1"/>
    <property type="match status" value="1"/>
</dbReference>
<evidence type="ECO:0000259" key="2">
    <source>
        <dbReference type="PROSITE" id="PS50105"/>
    </source>
</evidence>
<feature type="compositionally biased region" description="Basic and acidic residues" evidence="1">
    <location>
        <begin position="49"/>
        <end position="58"/>
    </location>
</feature>
<dbReference type="Proteomes" id="UP001165083">
    <property type="component" value="Unassembled WGS sequence"/>
</dbReference>
<sequence>MAKEGINGVFGKPKPIRSKLTKASDRLEEDAQAMEARLLQLRVTMMEEKQKRDAELPLKHAGNRWRSAREDRGSVRQYAKDVQLKKLSKKSSRKEASESSKTSKSKKNSSRSKLVILSPATVGQWRVPQVLEWLAVIGLEEFQSGFEFHQVTGKTLLASTPESCEKLGVYKLSARNRLLAELEQIRSQQAKTRTGEQNVNAAEIIDPKISDAPLVPEMQSPPSKLEVKTHWSHVAPLSENAVASGAGQVPINLADGEFDEFDEDASHASIMKALLEWREGDSNQQAAKSNQEDEWVNPMLGDNTDKHNSEKSGGALLEGTYDEEEAHSSFQEALLAWRWRQGGGGFLPNNESRSATMVQQTENGCTPSERKSCWQCYRVVQADDLVHDDQTNKSFCGLACQETYREQYSRFYTSSF</sequence>
<gene>
    <name evidence="3" type="ORF">Plil01_000941200</name>
</gene>
<feature type="domain" description="SAM" evidence="2">
    <location>
        <begin position="125"/>
        <end position="188"/>
    </location>
</feature>
<name>A0A9W6U0Y7_9STRA</name>
<evidence type="ECO:0000313" key="4">
    <source>
        <dbReference type="Proteomes" id="UP001165083"/>
    </source>
</evidence>
<feature type="compositionally biased region" description="Basic and acidic residues" evidence="1">
    <location>
        <begin position="67"/>
        <end position="84"/>
    </location>
</feature>
<dbReference type="PROSITE" id="PS50105">
    <property type="entry name" value="SAM_DOMAIN"/>
    <property type="match status" value="1"/>
</dbReference>
<feature type="region of interest" description="Disordered" evidence="1">
    <location>
        <begin position="281"/>
        <end position="314"/>
    </location>
</feature>
<organism evidence="3 4">
    <name type="scientific">Phytophthora lilii</name>
    <dbReference type="NCBI Taxonomy" id="2077276"/>
    <lineage>
        <taxon>Eukaryota</taxon>
        <taxon>Sar</taxon>
        <taxon>Stramenopiles</taxon>
        <taxon>Oomycota</taxon>
        <taxon>Peronosporomycetes</taxon>
        <taxon>Peronosporales</taxon>
        <taxon>Peronosporaceae</taxon>
        <taxon>Phytophthora</taxon>
    </lineage>
</organism>
<dbReference type="SUPFAM" id="SSF47769">
    <property type="entry name" value="SAM/Pointed domain"/>
    <property type="match status" value="1"/>
</dbReference>
<reference evidence="3" key="1">
    <citation type="submission" date="2023-04" db="EMBL/GenBank/DDBJ databases">
        <title>Phytophthora lilii NBRC 32176.</title>
        <authorList>
            <person name="Ichikawa N."/>
            <person name="Sato H."/>
            <person name="Tonouchi N."/>
        </authorList>
    </citation>
    <scope>NUCLEOTIDE SEQUENCE</scope>
    <source>
        <strain evidence="3">NBRC 32176</strain>
    </source>
</reference>
<dbReference type="InterPro" id="IPR037688">
    <property type="entry name" value="ZBBX"/>
</dbReference>
<dbReference type="OrthoDB" id="445896at2759"/>
<evidence type="ECO:0000256" key="1">
    <source>
        <dbReference type="SAM" id="MobiDB-lite"/>
    </source>
</evidence>
<protein>
    <submittedName>
        <fullName evidence="3">Unnamed protein product</fullName>
    </submittedName>
</protein>
<dbReference type="EMBL" id="BSXW01000473">
    <property type="protein sequence ID" value="GMF23344.1"/>
    <property type="molecule type" value="Genomic_DNA"/>
</dbReference>
<proteinExistence type="predicted"/>
<accession>A0A9W6U0Y7</accession>
<dbReference type="PANTHER" id="PTHR28634:SF1">
    <property type="entry name" value="ZINC FINGER B-BOX DOMAIN-CONTAINING PROTEIN 1"/>
    <property type="match status" value="1"/>
</dbReference>